<dbReference type="EMBL" id="CABVGX010000007">
    <property type="protein sequence ID" value="VVM62845.1"/>
    <property type="molecule type" value="Genomic_DNA"/>
</dbReference>
<protein>
    <submittedName>
        <fullName evidence="2">Uncharacterized protein</fullName>
    </submittedName>
</protein>
<evidence type="ECO:0000313" key="3">
    <source>
        <dbReference type="Proteomes" id="UP000325607"/>
    </source>
</evidence>
<gene>
    <name evidence="2" type="ORF">PS645_01354</name>
</gene>
<name>A0A5E6RCD0_PSEFL</name>
<organism evidence="2 3">
    <name type="scientific">Pseudomonas fluorescens</name>
    <dbReference type="NCBI Taxonomy" id="294"/>
    <lineage>
        <taxon>Bacteria</taxon>
        <taxon>Pseudomonadati</taxon>
        <taxon>Pseudomonadota</taxon>
        <taxon>Gammaproteobacteria</taxon>
        <taxon>Pseudomonadales</taxon>
        <taxon>Pseudomonadaceae</taxon>
        <taxon>Pseudomonas</taxon>
    </lineage>
</organism>
<feature type="chain" id="PRO_5022972428" evidence="1">
    <location>
        <begin position="17"/>
        <end position="48"/>
    </location>
</feature>
<evidence type="ECO:0000256" key="1">
    <source>
        <dbReference type="SAM" id="SignalP"/>
    </source>
</evidence>
<evidence type="ECO:0000313" key="2">
    <source>
        <dbReference type="EMBL" id="VVM62845.1"/>
    </source>
</evidence>
<dbReference type="Proteomes" id="UP000325607">
    <property type="component" value="Unassembled WGS sequence"/>
</dbReference>
<proteinExistence type="predicted"/>
<dbReference type="AlphaFoldDB" id="A0A5E6RCD0"/>
<sequence precursor="true">MYLALFLIAVSGLTQAAIKTGEIPYQSADGTQLIGYYAYDDAIRLQQP</sequence>
<reference evidence="2 3" key="1">
    <citation type="submission" date="2019-09" db="EMBL/GenBank/DDBJ databases">
        <authorList>
            <person name="Chandra G."/>
            <person name="Truman W A."/>
        </authorList>
    </citation>
    <scope>NUCLEOTIDE SEQUENCE [LARGE SCALE GENOMIC DNA]</scope>
    <source>
        <strain evidence="2">PS645</strain>
    </source>
</reference>
<feature type="signal peptide" evidence="1">
    <location>
        <begin position="1"/>
        <end position="16"/>
    </location>
</feature>
<keyword evidence="1" id="KW-0732">Signal</keyword>
<accession>A0A5E6RCD0</accession>